<dbReference type="Proteomes" id="UP001595773">
    <property type="component" value="Unassembled WGS sequence"/>
</dbReference>
<proteinExistence type="predicted"/>
<dbReference type="EMBL" id="JBHSCQ010000004">
    <property type="protein sequence ID" value="MFC4264591.1"/>
    <property type="molecule type" value="Genomic_DNA"/>
</dbReference>
<keyword evidence="2" id="KW-1185">Reference proteome</keyword>
<organism evidence="1 2">
    <name type="scientific">Arthrobacter cryoconiti</name>
    <dbReference type="NCBI Taxonomy" id="748907"/>
    <lineage>
        <taxon>Bacteria</taxon>
        <taxon>Bacillati</taxon>
        <taxon>Actinomycetota</taxon>
        <taxon>Actinomycetes</taxon>
        <taxon>Micrococcales</taxon>
        <taxon>Micrococcaceae</taxon>
        <taxon>Arthrobacter</taxon>
    </lineage>
</organism>
<evidence type="ECO:0000313" key="2">
    <source>
        <dbReference type="Proteomes" id="UP001595773"/>
    </source>
</evidence>
<protein>
    <submittedName>
        <fullName evidence="1">Uncharacterized protein</fullName>
    </submittedName>
</protein>
<dbReference type="RefSeq" id="WP_230067764.1">
    <property type="nucleotide sequence ID" value="NZ_BAABLL010000001.1"/>
</dbReference>
<evidence type="ECO:0000313" key="1">
    <source>
        <dbReference type="EMBL" id="MFC4264591.1"/>
    </source>
</evidence>
<sequence>MSYPHATKPATSGSGLLERLVDVPPTRQECAQILAYFMPHIAGASPAIEDTDYGQARRELSAALHHDLVEYFFVEAADLGQEITNRATGWASDDKYKDTTDMSLADGFSFVIDRLVDGVNR</sequence>
<gene>
    <name evidence="1" type="ORF">ACFOW9_03140</name>
</gene>
<comment type="caution">
    <text evidence="1">The sequence shown here is derived from an EMBL/GenBank/DDBJ whole genome shotgun (WGS) entry which is preliminary data.</text>
</comment>
<reference evidence="2" key="1">
    <citation type="journal article" date="2019" name="Int. J. Syst. Evol. Microbiol.">
        <title>The Global Catalogue of Microorganisms (GCM) 10K type strain sequencing project: providing services to taxonomists for standard genome sequencing and annotation.</title>
        <authorList>
            <consortium name="The Broad Institute Genomics Platform"/>
            <consortium name="The Broad Institute Genome Sequencing Center for Infectious Disease"/>
            <person name="Wu L."/>
            <person name="Ma J."/>
        </authorList>
    </citation>
    <scope>NUCLEOTIDE SEQUENCE [LARGE SCALE GENOMIC DNA]</scope>
    <source>
        <strain evidence="2">CGMCC 1.10698</strain>
    </source>
</reference>
<name>A0ABV8QWH6_9MICC</name>
<accession>A0ABV8QWH6</accession>